<reference evidence="1 2" key="1">
    <citation type="submission" date="2019-08" db="EMBL/GenBank/DDBJ databases">
        <authorList>
            <person name="Shi S."/>
        </authorList>
    </citation>
    <scope>NUCLEOTIDE SEQUENCE [LARGE SCALE GENOMIC DNA]</scope>
    <source>
        <strain evidence="1 2">GY10130</strain>
    </source>
</reference>
<name>A0A5C8J2A4_9BACT</name>
<dbReference type="RefSeq" id="WP_147923724.1">
    <property type="nucleotide sequence ID" value="NZ_VRTY01000114.1"/>
</dbReference>
<dbReference type="OrthoDB" id="7269818at2"/>
<sequence>MKNPLAPPVSIAYYTKQSYKLLLERAEDRENLDDNYKDWLTKVKELQADFRRQGIKANLYEVDMEELRMWCLHKSLPNIQSSRSQFVSEMMNRRPS</sequence>
<gene>
    <name evidence="1" type="ORF">FVR03_20925</name>
</gene>
<dbReference type="Proteomes" id="UP000321926">
    <property type="component" value="Unassembled WGS sequence"/>
</dbReference>
<keyword evidence="2" id="KW-1185">Reference proteome</keyword>
<proteinExistence type="predicted"/>
<protein>
    <submittedName>
        <fullName evidence="1">Uncharacterized protein</fullName>
    </submittedName>
</protein>
<evidence type="ECO:0000313" key="2">
    <source>
        <dbReference type="Proteomes" id="UP000321926"/>
    </source>
</evidence>
<comment type="caution">
    <text evidence="1">The sequence shown here is derived from an EMBL/GenBank/DDBJ whole genome shotgun (WGS) entry which is preliminary data.</text>
</comment>
<dbReference type="AlphaFoldDB" id="A0A5C8J2A4"/>
<organism evidence="1 2">
    <name type="scientific">Pontibacter qinzhouensis</name>
    <dbReference type="NCBI Taxonomy" id="2603253"/>
    <lineage>
        <taxon>Bacteria</taxon>
        <taxon>Pseudomonadati</taxon>
        <taxon>Bacteroidota</taxon>
        <taxon>Cytophagia</taxon>
        <taxon>Cytophagales</taxon>
        <taxon>Hymenobacteraceae</taxon>
        <taxon>Pontibacter</taxon>
    </lineage>
</organism>
<evidence type="ECO:0000313" key="1">
    <source>
        <dbReference type="EMBL" id="TXK28254.1"/>
    </source>
</evidence>
<accession>A0A5C8J2A4</accession>
<dbReference type="EMBL" id="VRTY01000114">
    <property type="protein sequence ID" value="TXK28254.1"/>
    <property type="molecule type" value="Genomic_DNA"/>
</dbReference>